<keyword evidence="3" id="KW-1185">Reference proteome</keyword>
<sequence length="164" mass="17357">MIQLLFGDVRVTDHAVSPVLVLKELDGERQLAIWISAAAGAAILSALEPESVDYPSTHDLLVEALASQGALIERLNITSAADGIFHAELSINGMTVTCRASDGVALALRCGAPMFVADEVMADAGVTQAQLAAGDEWPESTADEVEQFRAFLANVNADDFDERS</sequence>
<dbReference type="OrthoDB" id="9788698at2"/>
<accession>A0A4Q9KN59</accession>
<comment type="caution">
    <text evidence="2">The sequence shown here is derived from an EMBL/GenBank/DDBJ whole genome shotgun (WGS) entry which is preliminary data.</text>
</comment>
<dbReference type="Gene3D" id="3.10.690.10">
    <property type="entry name" value="Bifunctional nuclease domain"/>
    <property type="match status" value="1"/>
</dbReference>
<protein>
    <submittedName>
        <fullName evidence="2">Bifunctional nuclease family protein</fullName>
    </submittedName>
</protein>
<evidence type="ECO:0000313" key="3">
    <source>
        <dbReference type="Proteomes" id="UP000291933"/>
    </source>
</evidence>
<name>A0A4Q9KN59_PROTD</name>
<organism evidence="2 3">
    <name type="scientific">Propioniciclava tarda</name>
    <dbReference type="NCBI Taxonomy" id="433330"/>
    <lineage>
        <taxon>Bacteria</taxon>
        <taxon>Bacillati</taxon>
        <taxon>Actinomycetota</taxon>
        <taxon>Actinomycetes</taxon>
        <taxon>Propionibacteriales</taxon>
        <taxon>Propionibacteriaceae</taxon>
        <taxon>Propioniciclava</taxon>
    </lineage>
</organism>
<dbReference type="InterPro" id="IPR036104">
    <property type="entry name" value="BFN_sf"/>
</dbReference>
<dbReference type="InterPro" id="IPR003729">
    <property type="entry name" value="Bi_nuclease_dom"/>
</dbReference>
<feature type="domain" description="BFN" evidence="1">
    <location>
        <begin position="1"/>
        <end position="128"/>
    </location>
</feature>
<dbReference type="RefSeq" id="WP_131171103.1">
    <property type="nucleotide sequence ID" value="NZ_FXTL01000002.1"/>
</dbReference>
<dbReference type="EMBL" id="SDMR01000002">
    <property type="protein sequence ID" value="TBT95988.1"/>
    <property type="molecule type" value="Genomic_DNA"/>
</dbReference>
<reference evidence="2 3" key="1">
    <citation type="submission" date="2019-01" db="EMBL/GenBank/DDBJ databases">
        <title>Lactibacter flavus gen. nov., sp. nov., a novel bacterium of the family Propionibacteriaceae isolated from raw milk and dairy products.</title>
        <authorList>
            <person name="Huptas C."/>
            <person name="Wenning M."/>
            <person name="Breitenwieser F."/>
            <person name="Doll E."/>
            <person name="Von Neubeck M."/>
            <person name="Busse H.-J."/>
            <person name="Scherer S."/>
        </authorList>
    </citation>
    <scope>NUCLEOTIDE SEQUENCE [LARGE SCALE GENOMIC DNA]</scope>
    <source>
        <strain evidence="2 3">DSM 22130</strain>
    </source>
</reference>
<gene>
    <name evidence="2" type="ORF">ET996_03180</name>
</gene>
<proteinExistence type="predicted"/>
<dbReference type="GO" id="GO:0004518">
    <property type="term" value="F:nuclease activity"/>
    <property type="evidence" value="ECO:0007669"/>
    <property type="project" value="InterPro"/>
</dbReference>
<evidence type="ECO:0000259" key="1">
    <source>
        <dbReference type="PROSITE" id="PS51658"/>
    </source>
</evidence>
<dbReference type="AlphaFoldDB" id="A0A4Q9KN59"/>
<dbReference type="Pfam" id="PF02577">
    <property type="entry name" value="BFN_dom"/>
    <property type="match status" value="1"/>
</dbReference>
<dbReference type="PROSITE" id="PS51658">
    <property type="entry name" value="BFN"/>
    <property type="match status" value="1"/>
</dbReference>
<dbReference type="PANTHER" id="PTHR15160">
    <property type="entry name" value="VON HIPPEL-LINDAU PROTEIN"/>
    <property type="match status" value="1"/>
</dbReference>
<dbReference type="Proteomes" id="UP000291933">
    <property type="component" value="Unassembled WGS sequence"/>
</dbReference>
<dbReference type="SUPFAM" id="SSF103256">
    <property type="entry name" value="Hypothetical protein TM0160"/>
    <property type="match status" value="1"/>
</dbReference>
<dbReference type="PANTHER" id="PTHR15160:SF1">
    <property type="entry name" value="VON HIPPEL-LINDAU DISEASE TUMOR SUPPRESSOR"/>
    <property type="match status" value="1"/>
</dbReference>
<evidence type="ECO:0000313" key="2">
    <source>
        <dbReference type="EMBL" id="TBT95988.1"/>
    </source>
</evidence>